<feature type="domain" description="RNA polymerase sigma factor 70 region 4 type 2" evidence="7">
    <location>
        <begin position="115"/>
        <end position="166"/>
    </location>
</feature>
<evidence type="ECO:0000313" key="9">
    <source>
        <dbReference type="Proteomes" id="UP000521075"/>
    </source>
</evidence>
<dbReference type="EMBL" id="JACCHJ010000001">
    <property type="protein sequence ID" value="NYK10153.1"/>
    <property type="molecule type" value="Genomic_DNA"/>
</dbReference>
<dbReference type="InterPro" id="IPR014284">
    <property type="entry name" value="RNA_pol_sigma-70_dom"/>
</dbReference>
<proteinExistence type="inferred from homology"/>
<dbReference type="InterPro" id="IPR013249">
    <property type="entry name" value="RNA_pol_sigma70_r4_t2"/>
</dbReference>
<accession>A0A853DR97</accession>
<dbReference type="Gene3D" id="1.10.1740.10">
    <property type="match status" value="1"/>
</dbReference>
<evidence type="ECO:0000313" key="8">
    <source>
        <dbReference type="EMBL" id="NYK10153.1"/>
    </source>
</evidence>
<dbReference type="InterPro" id="IPR007627">
    <property type="entry name" value="RNA_pol_sigma70_r2"/>
</dbReference>
<comment type="subunit">
    <text evidence="2">Interacts transiently with the RNA polymerase catalytic core formed by RpoA, RpoB, RpoC and RpoZ (2 alpha, 1 beta, 1 beta' and 1 omega subunit) to form the RNA polymerase holoenzyme that can initiate transcription.</text>
</comment>
<dbReference type="NCBIfam" id="TIGR02937">
    <property type="entry name" value="sigma70-ECF"/>
    <property type="match status" value="1"/>
</dbReference>
<evidence type="ECO:0000256" key="1">
    <source>
        <dbReference type="ARBA" id="ARBA00010641"/>
    </source>
</evidence>
<dbReference type="Proteomes" id="UP000521075">
    <property type="component" value="Unassembled WGS sequence"/>
</dbReference>
<dbReference type="AlphaFoldDB" id="A0A853DR97"/>
<evidence type="ECO:0000259" key="7">
    <source>
        <dbReference type="Pfam" id="PF08281"/>
    </source>
</evidence>
<evidence type="ECO:0000256" key="5">
    <source>
        <dbReference type="ARBA" id="ARBA00023163"/>
    </source>
</evidence>
<evidence type="ECO:0000256" key="3">
    <source>
        <dbReference type="ARBA" id="ARBA00023015"/>
    </source>
</evidence>
<dbReference type="PANTHER" id="PTHR30173:SF36">
    <property type="entry name" value="ECF RNA POLYMERASE SIGMA FACTOR SIGJ"/>
    <property type="match status" value="1"/>
</dbReference>
<keyword evidence="9" id="KW-1185">Reference proteome</keyword>
<protein>
    <submittedName>
        <fullName evidence="8">RNA polymerase sigma-70 factor (ECF subfamily)</fullName>
    </submittedName>
</protein>
<dbReference type="Gene3D" id="1.10.10.10">
    <property type="entry name" value="Winged helix-like DNA-binding domain superfamily/Winged helix DNA-binding domain"/>
    <property type="match status" value="1"/>
</dbReference>
<dbReference type="InterPro" id="IPR052704">
    <property type="entry name" value="ECF_Sigma-70_Domain"/>
</dbReference>
<dbReference type="NCBIfam" id="TIGR02957">
    <property type="entry name" value="SigX4"/>
    <property type="match status" value="1"/>
</dbReference>
<dbReference type="Pfam" id="PF04542">
    <property type="entry name" value="Sigma70_r2"/>
    <property type="match status" value="1"/>
</dbReference>
<keyword evidence="4" id="KW-0731">Sigma factor</keyword>
<dbReference type="SUPFAM" id="SSF88946">
    <property type="entry name" value="Sigma2 domain of RNA polymerase sigma factors"/>
    <property type="match status" value="1"/>
</dbReference>
<dbReference type="GO" id="GO:0006352">
    <property type="term" value="P:DNA-templated transcription initiation"/>
    <property type="evidence" value="ECO:0007669"/>
    <property type="project" value="InterPro"/>
</dbReference>
<comment type="similarity">
    <text evidence="1">Belongs to the sigma-70 factor family. ECF subfamily.</text>
</comment>
<dbReference type="GO" id="GO:0003677">
    <property type="term" value="F:DNA binding"/>
    <property type="evidence" value="ECO:0007669"/>
    <property type="project" value="InterPro"/>
</dbReference>
<dbReference type="PANTHER" id="PTHR30173">
    <property type="entry name" value="SIGMA 19 FACTOR"/>
    <property type="match status" value="1"/>
</dbReference>
<dbReference type="InterPro" id="IPR014303">
    <property type="entry name" value="RNA_pol_sigma-70_ECF"/>
</dbReference>
<dbReference type="RefSeq" id="WP_179700943.1">
    <property type="nucleotide sequence ID" value="NZ_BAAAHA010000006.1"/>
</dbReference>
<dbReference type="NCBIfam" id="NF007214">
    <property type="entry name" value="PRK09636.1"/>
    <property type="match status" value="1"/>
</dbReference>
<organism evidence="8 9">
    <name type="scientific">Leifsonia naganoensis</name>
    <dbReference type="NCBI Taxonomy" id="150025"/>
    <lineage>
        <taxon>Bacteria</taxon>
        <taxon>Bacillati</taxon>
        <taxon>Actinomycetota</taxon>
        <taxon>Actinomycetes</taxon>
        <taxon>Micrococcales</taxon>
        <taxon>Microbacteriaceae</taxon>
        <taxon>Leifsonia</taxon>
    </lineage>
</organism>
<feature type="domain" description="RNA polymerase sigma-70 region 2" evidence="6">
    <location>
        <begin position="18"/>
        <end position="81"/>
    </location>
</feature>
<reference evidence="8 9" key="1">
    <citation type="submission" date="2020-07" db="EMBL/GenBank/DDBJ databases">
        <title>Sequencing the genomes of 1000 actinobacteria strains.</title>
        <authorList>
            <person name="Klenk H.-P."/>
        </authorList>
    </citation>
    <scope>NUCLEOTIDE SEQUENCE [LARGE SCALE GENOMIC DNA]</scope>
    <source>
        <strain evidence="8 9">DSM 15166</strain>
    </source>
</reference>
<dbReference type="InterPro" id="IPR036388">
    <property type="entry name" value="WH-like_DNA-bd_sf"/>
</dbReference>
<comment type="caution">
    <text evidence="8">The sequence shown here is derived from an EMBL/GenBank/DDBJ whole genome shotgun (WGS) entry which is preliminary data.</text>
</comment>
<sequence length="297" mass="32376">MSEPAAGDEDLATAAEVFAAVRPRLFGIAYRMLGTVADAEDIVQDTWLRWQAYDRASVREPAAFLATAATRLAMNALRSARVQRETYIGPWLPEPVDTSQDPTLGAERGEALGFAVLVLLEKLSPAERAAYVLREAFDYPYAQIGRIVETSEQSARQLVSRARKHLAAERRSRAVTDEERTRLLSAFMAAAERGDMVALEKLFTADVVSLSDGGGIVRATRIPVVGGSTVAKYIHAFASRFWDGSAMHLAEVNGEPAIVATRDGAVFAFVTVEVGDDGIDRLFWVLNPEKLEHLPAA</sequence>
<dbReference type="Pfam" id="PF08281">
    <property type="entry name" value="Sigma70_r4_2"/>
    <property type="match status" value="1"/>
</dbReference>
<keyword evidence="5" id="KW-0804">Transcription</keyword>
<keyword evidence="3" id="KW-0805">Transcription regulation</keyword>
<dbReference type="GO" id="GO:0016987">
    <property type="term" value="F:sigma factor activity"/>
    <property type="evidence" value="ECO:0007669"/>
    <property type="project" value="UniProtKB-KW"/>
</dbReference>
<evidence type="ECO:0000256" key="4">
    <source>
        <dbReference type="ARBA" id="ARBA00023082"/>
    </source>
</evidence>
<gene>
    <name evidence="8" type="ORF">HNR14_002034</name>
</gene>
<dbReference type="InterPro" id="IPR013325">
    <property type="entry name" value="RNA_pol_sigma_r2"/>
</dbReference>
<name>A0A853DR97_9MICO</name>
<dbReference type="InterPro" id="IPR032710">
    <property type="entry name" value="NTF2-like_dom_sf"/>
</dbReference>
<dbReference type="SUPFAM" id="SSF54427">
    <property type="entry name" value="NTF2-like"/>
    <property type="match status" value="1"/>
</dbReference>
<dbReference type="SUPFAM" id="SSF88659">
    <property type="entry name" value="Sigma3 and sigma4 domains of RNA polymerase sigma factors"/>
    <property type="match status" value="1"/>
</dbReference>
<evidence type="ECO:0000259" key="6">
    <source>
        <dbReference type="Pfam" id="PF04542"/>
    </source>
</evidence>
<evidence type="ECO:0000256" key="2">
    <source>
        <dbReference type="ARBA" id="ARBA00011344"/>
    </source>
</evidence>
<dbReference type="InterPro" id="IPR013324">
    <property type="entry name" value="RNA_pol_sigma_r3/r4-like"/>
</dbReference>